<gene>
    <name evidence="6" type="ORF">GSLYS_00004388001</name>
</gene>
<dbReference type="Pfam" id="PF04548">
    <property type="entry name" value="AIG1"/>
    <property type="match status" value="1"/>
</dbReference>
<dbReference type="GO" id="GO:0005525">
    <property type="term" value="F:GTP binding"/>
    <property type="evidence" value="ECO:0007669"/>
    <property type="project" value="UniProtKB-KW"/>
</dbReference>
<keyword evidence="2" id="KW-0547">Nucleotide-binding</keyword>
<dbReference type="InterPro" id="IPR006703">
    <property type="entry name" value="G_AIG1"/>
</dbReference>
<keyword evidence="7" id="KW-1185">Reference proteome</keyword>
<keyword evidence="4" id="KW-1133">Transmembrane helix</keyword>
<reference evidence="6 7" key="1">
    <citation type="submission" date="2024-04" db="EMBL/GenBank/DDBJ databases">
        <authorList>
            <consortium name="Genoscope - CEA"/>
            <person name="William W."/>
        </authorList>
    </citation>
    <scope>NUCLEOTIDE SEQUENCE [LARGE SCALE GENOMIC DNA]</scope>
</reference>
<dbReference type="InterPro" id="IPR045058">
    <property type="entry name" value="GIMA/IAN/Toc"/>
</dbReference>
<keyword evidence="4" id="KW-0812">Transmembrane</keyword>
<keyword evidence="3" id="KW-0342">GTP-binding</keyword>
<evidence type="ECO:0000256" key="3">
    <source>
        <dbReference type="ARBA" id="ARBA00023134"/>
    </source>
</evidence>
<comment type="similarity">
    <text evidence="1">Belongs to the TRAFAC class TrmE-Era-EngA-EngB-Septin-like GTPase superfamily. AIG1/Toc34/Toc159-like paraseptin GTPase family. IAN subfamily.</text>
</comment>
<dbReference type="PANTHER" id="PTHR10903">
    <property type="entry name" value="GTPASE, IMAP FAMILY MEMBER-RELATED"/>
    <property type="match status" value="1"/>
</dbReference>
<dbReference type="Proteomes" id="UP001497497">
    <property type="component" value="Unassembled WGS sequence"/>
</dbReference>
<dbReference type="EMBL" id="CAXITT010000065">
    <property type="protein sequence ID" value="CAL1530255.1"/>
    <property type="molecule type" value="Genomic_DNA"/>
</dbReference>
<evidence type="ECO:0000313" key="7">
    <source>
        <dbReference type="Proteomes" id="UP001497497"/>
    </source>
</evidence>
<evidence type="ECO:0000256" key="4">
    <source>
        <dbReference type="SAM" id="Phobius"/>
    </source>
</evidence>
<feature type="domain" description="AIG1-type G" evidence="5">
    <location>
        <begin position="7"/>
        <end position="218"/>
    </location>
</feature>
<evidence type="ECO:0000313" key="6">
    <source>
        <dbReference type="EMBL" id="CAL1530255.1"/>
    </source>
</evidence>
<dbReference type="PANTHER" id="PTHR10903:SF184">
    <property type="entry name" value="GTP-BINDING PROTEIN A"/>
    <property type="match status" value="1"/>
</dbReference>
<evidence type="ECO:0000256" key="2">
    <source>
        <dbReference type="ARBA" id="ARBA00022741"/>
    </source>
</evidence>
<evidence type="ECO:0000256" key="1">
    <source>
        <dbReference type="ARBA" id="ARBA00008535"/>
    </source>
</evidence>
<dbReference type="InterPro" id="IPR027417">
    <property type="entry name" value="P-loop_NTPase"/>
</dbReference>
<sequence>MKMSRSKPTFNLMLLGKTGVGKSATGNTLVNRKHAFKPSNQMLSCTKEPQLECGEFGHYIIKVVDTPGLQDTNIDMDVTVGDVSNSMALLPDGFDAFLLVMRYGERCTKEVIEVISALRASFGEVFAKEYCIIVMTHGENFDMEDEEDQTKTFDDYCKDIEGPPELLSLLVDCEYRTVLFYNKSKARREESVNRLLELVQTMKHRSHRYNSEVFAKFASERDTYVISLKLPQLIAPIQEKLSFLKEYLEKAMEESNANTDLKVKERAQELLNTIEEESKGTSLMDGLKNEVKQIIKTLENLPSERQQRQNMLKKLNSLVETIKNPPSTTGIIAYGLLRRLYTATGCLCMVGAFVAPPLAIAGVASFVAAKKFDNDYSEAVTLYKEEERDYATALSEINKIKEMMGKRK</sequence>
<dbReference type="SUPFAM" id="SSF52540">
    <property type="entry name" value="P-loop containing nucleoside triphosphate hydrolases"/>
    <property type="match status" value="1"/>
</dbReference>
<name>A0AAV2H9Q3_LYMST</name>
<evidence type="ECO:0000259" key="5">
    <source>
        <dbReference type="PROSITE" id="PS51720"/>
    </source>
</evidence>
<keyword evidence="4" id="KW-0472">Membrane</keyword>
<proteinExistence type="inferred from homology"/>
<accession>A0AAV2H9Q3</accession>
<dbReference type="AlphaFoldDB" id="A0AAV2H9Q3"/>
<dbReference type="Gene3D" id="3.40.50.300">
    <property type="entry name" value="P-loop containing nucleotide triphosphate hydrolases"/>
    <property type="match status" value="1"/>
</dbReference>
<feature type="transmembrane region" description="Helical" evidence="4">
    <location>
        <begin position="346"/>
        <end position="368"/>
    </location>
</feature>
<protein>
    <recommendedName>
        <fullName evidence="5">AIG1-type G domain-containing protein</fullName>
    </recommendedName>
</protein>
<dbReference type="PROSITE" id="PS51720">
    <property type="entry name" value="G_AIG1"/>
    <property type="match status" value="1"/>
</dbReference>
<comment type="caution">
    <text evidence="6">The sequence shown here is derived from an EMBL/GenBank/DDBJ whole genome shotgun (WGS) entry which is preliminary data.</text>
</comment>
<organism evidence="6 7">
    <name type="scientific">Lymnaea stagnalis</name>
    <name type="common">Great pond snail</name>
    <name type="synonym">Helix stagnalis</name>
    <dbReference type="NCBI Taxonomy" id="6523"/>
    <lineage>
        <taxon>Eukaryota</taxon>
        <taxon>Metazoa</taxon>
        <taxon>Spiralia</taxon>
        <taxon>Lophotrochozoa</taxon>
        <taxon>Mollusca</taxon>
        <taxon>Gastropoda</taxon>
        <taxon>Heterobranchia</taxon>
        <taxon>Euthyneura</taxon>
        <taxon>Panpulmonata</taxon>
        <taxon>Hygrophila</taxon>
        <taxon>Lymnaeoidea</taxon>
        <taxon>Lymnaeidae</taxon>
        <taxon>Lymnaea</taxon>
    </lineage>
</organism>